<feature type="compositionally biased region" description="Basic and acidic residues" evidence="1">
    <location>
        <begin position="34"/>
        <end position="45"/>
    </location>
</feature>
<proteinExistence type="predicted"/>
<dbReference type="InParanoid" id="B8MQ93"/>
<organism evidence="3 4">
    <name type="scientific">Talaromyces stipitatus (strain ATCC 10500 / CBS 375.48 / QM 6759 / NRRL 1006)</name>
    <name type="common">Penicillium stipitatum</name>
    <dbReference type="NCBI Taxonomy" id="441959"/>
    <lineage>
        <taxon>Eukaryota</taxon>
        <taxon>Fungi</taxon>
        <taxon>Dikarya</taxon>
        <taxon>Ascomycota</taxon>
        <taxon>Pezizomycotina</taxon>
        <taxon>Eurotiomycetes</taxon>
        <taxon>Eurotiomycetidae</taxon>
        <taxon>Eurotiales</taxon>
        <taxon>Trichocomaceae</taxon>
        <taxon>Talaromyces</taxon>
        <taxon>Talaromyces sect. Talaromyces</taxon>
    </lineage>
</organism>
<name>B8MQ93_TALSN</name>
<dbReference type="EMBL" id="EQ962659">
    <property type="protein sequence ID" value="EED13240.1"/>
    <property type="molecule type" value="Genomic_DNA"/>
</dbReference>
<keyword evidence="2" id="KW-0732">Signal</keyword>
<dbReference type="AlphaFoldDB" id="B8MQ93"/>
<gene>
    <name evidence="3" type="ORF">TSTA_057310</name>
</gene>
<dbReference type="GeneID" id="8108867"/>
<protein>
    <recommendedName>
        <fullName evidence="5">Secreted protein</fullName>
    </recommendedName>
</protein>
<evidence type="ECO:0000313" key="3">
    <source>
        <dbReference type="EMBL" id="EED13240.1"/>
    </source>
</evidence>
<accession>B8MQ93</accession>
<dbReference type="Proteomes" id="UP000001745">
    <property type="component" value="Unassembled WGS sequence"/>
</dbReference>
<evidence type="ECO:0008006" key="5">
    <source>
        <dbReference type="Google" id="ProtNLM"/>
    </source>
</evidence>
<keyword evidence="4" id="KW-1185">Reference proteome</keyword>
<dbReference type="RefSeq" id="XP_002487351.1">
    <property type="nucleotide sequence ID" value="XM_002487306.1"/>
</dbReference>
<dbReference type="HOGENOM" id="CLU_2122725_0_0_1"/>
<feature type="signal peptide" evidence="2">
    <location>
        <begin position="1"/>
        <end position="26"/>
    </location>
</feature>
<feature type="chain" id="PRO_5002877640" description="Secreted protein" evidence="2">
    <location>
        <begin position="27"/>
        <end position="114"/>
    </location>
</feature>
<evidence type="ECO:0000256" key="1">
    <source>
        <dbReference type="SAM" id="MobiDB-lite"/>
    </source>
</evidence>
<evidence type="ECO:0000313" key="4">
    <source>
        <dbReference type="Proteomes" id="UP000001745"/>
    </source>
</evidence>
<evidence type="ECO:0000256" key="2">
    <source>
        <dbReference type="SAM" id="SignalP"/>
    </source>
</evidence>
<sequence>MVKANDTIAIIIALFLTITIVGSTLACRTVTDTDTEKGTTSDDHGGGPGDAEASIGQQSQPVQVIRVPQQPAQGSSVRAPGNVVGDRGVVVPGRVGQDGGVRVVRHPQTAQVTV</sequence>
<dbReference type="PROSITE" id="PS51257">
    <property type="entry name" value="PROKAR_LIPOPROTEIN"/>
    <property type="match status" value="1"/>
</dbReference>
<feature type="region of interest" description="Disordered" evidence="1">
    <location>
        <begin position="31"/>
        <end position="61"/>
    </location>
</feature>
<reference evidence="4" key="1">
    <citation type="journal article" date="2015" name="Genome Announc.">
        <title>Genome sequence of the AIDS-associated pathogen Penicillium marneffei (ATCC18224) and its near taxonomic relative Talaromyces stipitatus (ATCC10500).</title>
        <authorList>
            <person name="Nierman W.C."/>
            <person name="Fedorova-Abrams N.D."/>
            <person name="Andrianopoulos A."/>
        </authorList>
    </citation>
    <scope>NUCLEOTIDE SEQUENCE [LARGE SCALE GENOMIC DNA]</scope>
    <source>
        <strain evidence="4">ATCC 10500 / CBS 375.48 / QM 6759 / NRRL 1006</strain>
    </source>
</reference>
<dbReference type="VEuPathDB" id="FungiDB:TSTA_057310"/>